<dbReference type="AlphaFoldDB" id="A0A9Q0EDG9"/>
<evidence type="ECO:0000256" key="1">
    <source>
        <dbReference type="SAM" id="MobiDB-lite"/>
    </source>
</evidence>
<feature type="non-terminal residue" evidence="2">
    <location>
        <position position="51"/>
    </location>
</feature>
<feature type="non-terminal residue" evidence="2">
    <location>
        <position position="1"/>
    </location>
</feature>
<evidence type="ECO:0000313" key="3">
    <source>
        <dbReference type="Proteomes" id="UP001148018"/>
    </source>
</evidence>
<organism evidence="2 3">
    <name type="scientific">Muraenolepis orangiensis</name>
    <name type="common">Patagonian moray cod</name>
    <dbReference type="NCBI Taxonomy" id="630683"/>
    <lineage>
        <taxon>Eukaryota</taxon>
        <taxon>Metazoa</taxon>
        <taxon>Chordata</taxon>
        <taxon>Craniata</taxon>
        <taxon>Vertebrata</taxon>
        <taxon>Euteleostomi</taxon>
        <taxon>Actinopterygii</taxon>
        <taxon>Neopterygii</taxon>
        <taxon>Teleostei</taxon>
        <taxon>Neoteleostei</taxon>
        <taxon>Acanthomorphata</taxon>
        <taxon>Zeiogadaria</taxon>
        <taxon>Gadariae</taxon>
        <taxon>Gadiformes</taxon>
        <taxon>Muraenolepidoidei</taxon>
        <taxon>Muraenolepididae</taxon>
        <taxon>Muraenolepis</taxon>
    </lineage>
</organism>
<dbReference type="EMBL" id="JANIIK010000043">
    <property type="protein sequence ID" value="KAJ3605329.1"/>
    <property type="molecule type" value="Genomic_DNA"/>
</dbReference>
<name>A0A9Q0EDG9_9TELE</name>
<dbReference type="Proteomes" id="UP001148018">
    <property type="component" value="Unassembled WGS sequence"/>
</dbReference>
<evidence type="ECO:0000313" key="2">
    <source>
        <dbReference type="EMBL" id="KAJ3605329.1"/>
    </source>
</evidence>
<sequence>GPRGHRTRRVLIGRLAVTRREGQVHFAHENSGGVPALEVGTPSRSKRSKRC</sequence>
<protein>
    <submittedName>
        <fullName evidence="2">Uncharacterized protein</fullName>
    </submittedName>
</protein>
<reference evidence="2" key="1">
    <citation type="submission" date="2022-07" db="EMBL/GenBank/DDBJ databases">
        <title>Chromosome-level genome of Muraenolepis orangiensis.</title>
        <authorList>
            <person name="Kim J."/>
        </authorList>
    </citation>
    <scope>NUCLEOTIDE SEQUENCE</scope>
    <source>
        <strain evidence="2">KU_S4_2022</strain>
        <tissue evidence="2">Muscle</tissue>
    </source>
</reference>
<accession>A0A9Q0EDG9</accession>
<comment type="caution">
    <text evidence="2">The sequence shown here is derived from an EMBL/GenBank/DDBJ whole genome shotgun (WGS) entry which is preliminary data.</text>
</comment>
<feature type="region of interest" description="Disordered" evidence="1">
    <location>
        <begin position="30"/>
        <end position="51"/>
    </location>
</feature>
<proteinExistence type="predicted"/>
<keyword evidence="3" id="KW-1185">Reference proteome</keyword>
<gene>
    <name evidence="2" type="ORF">NHX12_027376</name>
</gene>